<dbReference type="Gene3D" id="3.20.20.70">
    <property type="entry name" value="Aldolase class I"/>
    <property type="match status" value="1"/>
</dbReference>
<evidence type="ECO:0000256" key="2">
    <source>
        <dbReference type="ARBA" id="ARBA00017228"/>
    </source>
</evidence>
<dbReference type="RefSeq" id="WP_132080947.1">
    <property type="nucleotide sequence ID" value="NZ_SLUI01000008.1"/>
</dbReference>
<accession>A0A4R1PVQ6</accession>
<evidence type="ECO:0000256" key="9">
    <source>
        <dbReference type="RuleBase" id="RU364116"/>
    </source>
</evidence>
<keyword evidence="7 9" id="KW-0411">Iron-sulfur</keyword>
<dbReference type="InterPro" id="IPR034505">
    <property type="entry name" value="Coproporphyrinogen-III_oxidase"/>
</dbReference>
<dbReference type="Proteomes" id="UP000295063">
    <property type="component" value="Unassembled WGS sequence"/>
</dbReference>
<dbReference type="Pfam" id="PF04055">
    <property type="entry name" value="Radical_SAM"/>
    <property type="match status" value="1"/>
</dbReference>
<dbReference type="GO" id="GO:0046872">
    <property type="term" value="F:metal ion binding"/>
    <property type="evidence" value="ECO:0007669"/>
    <property type="project" value="UniProtKB-UniRule"/>
</dbReference>
<keyword evidence="9" id="KW-0963">Cytoplasm</keyword>
<evidence type="ECO:0000313" key="12">
    <source>
        <dbReference type="Proteomes" id="UP000295063"/>
    </source>
</evidence>
<dbReference type="SFLD" id="SFLDF00562">
    <property type="entry name" value="HemN-like__clustered_with_heat"/>
    <property type="match status" value="1"/>
</dbReference>
<dbReference type="GO" id="GO:0005737">
    <property type="term" value="C:cytoplasm"/>
    <property type="evidence" value="ECO:0007669"/>
    <property type="project" value="UniProtKB-SubCell"/>
</dbReference>
<dbReference type="OrthoDB" id="9808022at2"/>
<organism evidence="11 12">
    <name type="scientific">Anaerospora hongkongensis</name>
    <dbReference type="NCBI Taxonomy" id="244830"/>
    <lineage>
        <taxon>Bacteria</taxon>
        <taxon>Bacillati</taxon>
        <taxon>Bacillota</taxon>
        <taxon>Negativicutes</taxon>
        <taxon>Selenomonadales</taxon>
        <taxon>Sporomusaceae</taxon>
        <taxon>Anaerospora</taxon>
    </lineage>
</organism>
<evidence type="ECO:0000256" key="6">
    <source>
        <dbReference type="ARBA" id="ARBA00023004"/>
    </source>
</evidence>
<dbReference type="PROSITE" id="PS51918">
    <property type="entry name" value="RADICAL_SAM"/>
    <property type="match status" value="1"/>
</dbReference>
<dbReference type="PANTHER" id="PTHR13932:SF5">
    <property type="entry name" value="RADICAL S-ADENOSYL METHIONINE DOMAIN-CONTAINING PROTEIN 1, MITOCHONDRIAL"/>
    <property type="match status" value="1"/>
</dbReference>
<evidence type="ECO:0000313" key="11">
    <source>
        <dbReference type="EMBL" id="TCL36385.1"/>
    </source>
</evidence>
<evidence type="ECO:0000259" key="10">
    <source>
        <dbReference type="PROSITE" id="PS51918"/>
    </source>
</evidence>
<evidence type="ECO:0000256" key="3">
    <source>
        <dbReference type="ARBA" id="ARBA00022617"/>
    </source>
</evidence>
<dbReference type="NCBIfam" id="TIGR00539">
    <property type="entry name" value="hemN_rel"/>
    <property type="match status" value="1"/>
</dbReference>
<evidence type="ECO:0000256" key="1">
    <source>
        <dbReference type="ARBA" id="ARBA00006100"/>
    </source>
</evidence>
<dbReference type="SMART" id="SM00729">
    <property type="entry name" value="Elp3"/>
    <property type="match status" value="1"/>
</dbReference>
<name>A0A4R1PVQ6_9FIRM</name>
<keyword evidence="3 9" id="KW-0349">Heme</keyword>
<keyword evidence="5 9" id="KW-0479">Metal-binding</keyword>
<dbReference type="EMBL" id="SLUI01000008">
    <property type="protein sequence ID" value="TCL36385.1"/>
    <property type="molecule type" value="Genomic_DNA"/>
</dbReference>
<comment type="subcellular location">
    <subcellularLocation>
        <location evidence="9">Cytoplasm</location>
    </subcellularLocation>
</comment>
<keyword evidence="4 9" id="KW-0949">S-adenosyl-L-methionine</keyword>
<dbReference type="GO" id="GO:0051539">
    <property type="term" value="F:4 iron, 4 sulfur cluster binding"/>
    <property type="evidence" value="ECO:0007669"/>
    <property type="project" value="UniProtKB-UniRule"/>
</dbReference>
<dbReference type="InterPro" id="IPR013785">
    <property type="entry name" value="Aldolase_TIM"/>
</dbReference>
<feature type="domain" description="Radical SAM core" evidence="10">
    <location>
        <begin position="1"/>
        <end position="233"/>
    </location>
</feature>
<gene>
    <name evidence="11" type="ORF">EV210_10820</name>
</gene>
<dbReference type="InterPro" id="IPR004559">
    <property type="entry name" value="HemW-like"/>
</dbReference>
<dbReference type="SFLD" id="SFLDG01082">
    <property type="entry name" value="B12-binding_domain_containing"/>
    <property type="match status" value="1"/>
</dbReference>
<dbReference type="SUPFAM" id="SSF102114">
    <property type="entry name" value="Radical SAM enzymes"/>
    <property type="match status" value="1"/>
</dbReference>
<dbReference type="InterPro" id="IPR006638">
    <property type="entry name" value="Elp3/MiaA/NifB-like_rSAM"/>
</dbReference>
<reference evidence="11 12" key="1">
    <citation type="submission" date="2019-03" db="EMBL/GenBank/DDBJ databases">
        <title>Genomic Encyclopedia of Type Strains, Phase IV (KMG-IV): sequencing the most valuable type-strain genomes for metagenomic binning, comparative biology and taxonomic classification.</title>
        <authorList>
            <person name="Goeker M."/>
        </authorList>
    </citation>
    <scope>NUCLEOTIDE SEQUENCE [LARGE SCALE GENOMIC DNA]</scope>
    <source>
        <strain evidence="11 12">DSM 15969</strain>
    </source>
</reference>
<keyword evidence="12" id="KW-1185">Reference proteome</keyword>
<keyword evidence="9" id="KW-0004">4Fe-4S</keyword>
<dbReference type="SFLD" id="SFLDF00288">
    <property type="entry name" value="HemN-like__clustered_with_nucl"/>
    <property type="match status" value="1"/>
</dbReference>
<comment type="caution">
    <text evidence="11">The sequence shown here is derived from an EMBL/GenBank/DDBJ whole genome shotgun (WGS) entry which is preliminary data.</text>
</comment>
<evidence type="ECO:0000256" key="8">
    <source>
        <dbReference type="ARBA" id="ARBA00023186"/>
    </source>
</evidence>
<proteinExistence type="inferred from homology"/>
<evidence type="ECO:0000256" key="7">
    <source>
        <dbReference type="ARBA" id="ARBA00023014"/>
    </source>
</evidence>
<evidence type="ECO:0000256" key="5">
    <source>
        <dbReference type="ARBA" id="ARBA00022723"/>
    </source>
</evidence>
<dbReference type="GO" id="GO:0004109">
    <property type="term" value="F:coproporphyrinogen oxidase activity"/>
    <property type="evidence" value="ECO:0007669"/>
    <property type="project" value="InterPro"/>
</dbReference>
<dbReference type="SFLD" id="SFLDG01065">
    <property type="entry name" value="anaerobic_coproporphyrinogen-I"/>
    <property type="match status" value="1"/>
</dbReference>
<keyword evidence="8 9" id="KW-0143">Chaperone</keyword>
<comment type="similarity">
    <text evidence="1">Belongs to the anaerobic coproporphyrinogen-III oxidase family. HemW subfamily.</text>
</comment>
<dbReference type="InterPro" id="IPR010723">
    <property type="entry name" value="HemN_C"/>
</dbReference>
<dbReference type="GO" id="GO:0006779">
    <property type="term" value="P:porphyrin-containing compound biosynthetic process"/>
    <property type="evidence" value="ECO:0007669"/>
    <property type="project" value="InterPro"/>
</dbReference>
<dbReference type="CDD" id="cd01335">
    <property type="entry name" value="Radical_SAM"/>
    <property type="match status" value="1"/>
</dbReference>
<dbReference type="AlphaFoldDB" id="A0A4R1PVQ6"/>
<dbReference type="InterPro" id="IPR058240">
    <property type="entry name" value="rSAM_sf"/>
</dbReference>
<protein>
    <recommendedName>
        <fullName evidence="2 9">Heme chaperone HemW</fullName>
    </recommendedName>
</protein>
<comment type="function">
    <text evidence="9">Probably acts as a heme chaperone, transferring heme to an unknown acceptor. Binds one molecule of heme per monomer, possibly covalently. Binds 1 [4Fe-4S] cluster. The cluster is coordinated with 3 cysteines and an exchangeable S-adenosyl-L-methionine.</text>
</comment>
<evidence type="ECO:0000256" key="4">
    <source>
        <dbReference type="ARBA" id="ARBA00022691"/>
    </source>
</evidence>
<dbReference type="SFLD" id="SFLDS00029">
    <property type="entry name" value="Radical_SAM"/>
    <property type="match status" value="1"/>
</dbReference>
<keyword evidence="6 9" id="KW-0408">Iron</keyword>
<dbReference type="InterPro" id="IPR007197">
    <property type="entry name" value="rSAM"/>
</dbReference>
<dbReference type="Pfam" id="PF06969">
    <property type="entry name" value="HemN_C"/>
    <property type="match status" value="1"/>
</dbReference>
<dbReference type="PANTHER" id="PTHR13932">
    <property type="entry name" value="COPROPORPHYRINIGEN III OXIDASE"/>
    <property type="match status" value="1"/>
</dbReference>
<sequence>MQLGLYIHIPFCQQKCLYCDFPSYSHMESLYESYTNALCREIIGQGVLFSGHEVDTIYIGGGTPTLLPLPLLLQVITAVQTNFHVTPDAEVSMEANPGTVDGGILADLRAHGINRMSFGVQSFTDILLQEAGRIHSAEEGIAAVRAAQQAGFSNINIDLMYGLPLQTLKNFQDSLRQAVDLAVPHISVYGLKVEEGTPFAHRLAAERLLLPAEEEEEAMYEEAVRFLPQCGYKRYEISNYAAQGQLCRHNLKYWNYSSYLGLGAAAHSFLNRERLANTRDVRTYIEQINSGGSPVEYQEKPDVAEQMAEFCFLGLRTAAGISYEAFYQYFEKQFPQHFSRQVAELAAKKLIDVGKESVKLTPLGMKYGNLAFQAFLP</sequence>